<comment type="function">
    <text evidence="9">Part of the twin-arginine translocation (Tat) system that transports large folded proteins containing a characteristic twin-arginine motif in their signal peptide across membranes. TatA could form the protein-conducting channel of the Tat system.</text>
</comment>
<comment type="similarity">
    <text evidence="9">Belongs to the TatA/E family.</text>
</comment>
<dbReference type="AlphaFoldDB" id="A0AAJ6B9K9"/>
<evidence type="ECO:0000256" key="8">
    <source>
        <dbReference type="ARBA" id="ARBA00023136"/>
    </source>
</evidence>
<dbReference type="GO" id="GO:0033281">
    <property type="term" value="C:TAT protein transport complex"/>
    <property type="evidence" value="ECO:0007669"/>
    <property type="project" value="UniProtKB-UniRule"/>
</dbReference>
<dbReference type="Gene3D" id="1.20.5.3310">
    <property type="match status" value="1"/>
</dbReference>
<dbReference type="Pfam" id="PF02416">
    <property type="entry name" value="TatA_B_E"/>
    <property type="match status" value="1"/>
</dbReference>
<dbReference type="PANTHER" id="PTHR42982">
    <property type="entry name" value="SEC-INDEPENDENT PROTEIN TRANSLOCASE PROTEIN TATA"/>
    <property type="match status" value="1"/>
</dbReference>
<keyword evidence="6 9" id="KW-1133">Transmembrane helix</keyword>
<evidence type="ECO:0000256" key="9">
    <source>
        <dbReference type="HAMAP-Rule" id="MF_00236"/>
    </source>
</evidence>
<keyword evidence="2 9" id="KW-0813">Transport</keyword>
<keyword evidence="7 9" id="KW-0811">Translocation</keyword>
<dbReference type="NCBIfam" id="TIGR01411">
    <property type="entry name" value="tatAE"/>
    <property type="match status" value="1"/>
</dbReference>
<dbReference type="GO" id="GO:0008320">
    <property type="term" value="F:protein transmembrane transporter activity"/>
    <property type="evidence" value="ECO:0007669"/>
    <property type="project" value="UniProtKB-UniRule"/>
</dbReference>
<dbReference type="PANTHER" id="PTHR42982:SF1">
    <property type="entry name" value="SEC-INDEPENDENT PROTEIN TRANSLOCASE PROTEIN TATA"/>
    <property type="match status" value="1"/>
</dbReference>
<evidence type="ECO:0000256" key="7">
    <source>
        <dbReference type="ARBA" id="ARBA00023010"/>
    </source>
</evidence>
<organism evidence="10 11">
    <name type="scientific">Candidatus Pedobacter colombiensis</name>
    <dbReference type="NCBI Taxonomy" id="3121371"/>
    <lineage>
        <taxon>Bacteria</taxon>
        <taxon>Pseudomonadati</taxon>
        <taxon>Bacteroidota</taxon>
        <taxon>Sphingobacteriia</taxon>
        <taxon>Sphingobacteriales</taxon>
        <taxon>Sphingobacteriaceae</taxon>
        <taxon>Pedobacter</taxon>
    </lineage>
</organism>
<sequence length="65" mass="6959">MLQTTLLASLGTQEVLVILVAVLLLFGGKKIPELMSGLGKGIREFNNAKNGLDDRDGNPHNNNQA</sequence>
<reference evidence="10" key="1">
    <citation type="submission" date="2023-03" db="EMBL/GenBank/DDBJ databases">
        <title>Andean soil-derived lignocellulolytic bacterial consortium as a source of novel taxa and putative plastic-active enzymes.</title>
        <authorList>
            <person name="Diaz-Garcia L."/>
            <person name="Chuvochina M."/>
            <person name="Feuerriegel G."/>
            <person name="Bunk B."/>
            <person name="Sproer C."/>
            <person name="Streit W.R."/>
            <person name="Rodriguez L.M."/>
            <person name="Overmann J."/>
            <person name="Jimenez D.J."/>
        </authorList>
    </citation>
    <scope>NUCLEOTIDE SEQUENCE</scope>
    <source>
        <strain evidence="10">MAG 3858</strain>
    </source>
</reference>
<evidence type="ECO:0000313" key="10">
    <source>
        <dbReference type="EMBL" id="WEK21571.1"/>
    </source>
</evidence>
<name>A0AAJ6B9K9_9SPHI</name>
<keyword evidence="8 9" id="KW-0472">Membrane</keyword>
<evidence type="ECO:0000256" key="2">
    <source>
        <dbReference type="ARBA" id="ARBA00022448"/>
    </source>
</evidence>
<protein>
    <recommendedName>
        <fullName evidence="9">Sec-independent protein translocase protein TatA</fullName>
    </recommendedName>
</protein>
<comment type="subunit">
    <text evidence="9">Forms a complex with TatC.</text>
</comment>
<keyword evidence="5 9" id="KW-0653">Protein transport</keyword>
<gene>
    <name evidence="9" type="primary">tatA</name>
    <name evidence="10" type="ORF">P0Y49_10525</name>
</gene>
<dbReference type="EMBL" id="CP119313">
    <property type="protein sequence ID" value="WEK21571.1"/>
    <property type="molecule type" value="Genomic_DNA"/>
</dbReference>
<feature type="transmembrane region" description="Helical" evidence="9">
    <location>
        <begin position="6"/>
        <end position="26"/>
    </location>
</feature>
<keyword evidence="3 9" id="KW-1003">Cell membrane</keyword>
<evidence type="ECO:0000256" key="5">
    <source>
        <dbReference type="ARBA" id="ARBA00022927"/>
    </source>
</evidence>
<dbReference type="HAMAP" id="MF_00236">
    <property type="entry name" value="TatA_E"/>
    <property type="match status" value="1"/>
</dbReference>
<comment type="subcellular location">
    <subcellularLocation>
        <location evidence="1 9">Cell membrane</location>
        <topology evidence="1 9">Single-pass membrane protein</topology>
    </subcellularLocation>
</comment>
<accession>A0AAJ6B9K9</accession>
<evidence type="ECO:0000256" key="3">
    <source>
        <dbReference type="ARBA" id="ARBA00022475"/>
    </source>
</evidence>
<dbReference type="Proteomes" id="UP001214530">
    <property type="component" value="Chromosome"/>
</dbReference>
<proteinExistence type="inferred from homology"/>
<evidence type="ECO:0000256" key="6">
    <source>
        <dbReference type="ARBA" id="ARBA00022989"/>
    </source>
</evidence>
<evidence type="ECO:0000256" key="1">
    <source>
        <dbReference type="ARBA" id="ARBA00004162"/>
    </source>
</evidence>
<dbReference type="InterPro" id="IPR003369">
    <property type="entry name" value="TatA/B/E"/>
</dbReference>
<dbReference type="InterPro" id="IPR006312">
    <property type="entry name" value="TatA/E"/>
</dbReference>
<evidence type="ECO:0000256" key="4">
    <source>
        <dbReference type="ARBA" id="ARBA00022692"/>
    </source>
</evidence>
<dbReference type="GO" id="GO:0043953">
    <property type="term" value="P:protein transport by the Tat complex"/>
    <property type="evidence" value="ECO:0007669"/>
    <property type="project" value="UniProtKB-UniRule"/>
</dbReference>
<evidence type="ECO:0000313" key="11">
    <source>
        <dbReference type="Proteomes" id="UP001214530"/>
    </source>
</evidence>
<keyword evidence="4 9" id="KW-0812">Transmembrane</keyword>